<dbReference type="AlphaFoldDB" id="A0A538SC85"/>
<feature type="transmembrane region" description="Helical" evidence="2">
    <location>
        <begin position="211"/>
        <end position="230"/>
    </location>
</feature>
<dbReference type="Proteomes" id="UP000316292">
    <property type="component" value="Unassembled WGS sequence"/>
</dbReference>
<feature type="region of interest" description="Disordered" evidence="1">
    <location>
        <begin position="1"/>
        <end position="79"/>
    </location>
</feature>
<feature type="compositionally biased region" description="Low complexity" evidence="1">
    <location>
        <begin position="49"/>
        <end position="58"/>
    </location>
</feature>
<dbReference type="PANTHER" id="PTHR43596">
    <property type="entry name" value="ADP,ATP CARRIER PROTEIN"/>
    <property type="match status" value="1"/>
</dbReference>
<feature type="transmembrane region" description="Helical" evidence="2">
    <location>
        <begin position="116"/>
        <end position="135"/>
    </location>
</feature>
<sequence length="527" mass="56981">MDGVGGSREDRSVPRLGPRRRGGERRGGCEPALPRHGRAGIARERVEPLGSRLRLSRLGRGDRGGALMPGPPDPPRTAVVLPDLRGASQAPEPPREKNPLERLLGLFTEIRPGEGATAILLTLNVFLILAAYYVLKTIREPLIARSGGAEAASYSSAGQALLLIFLVPLYGVLAGRVDRRRLITAVTLLFMACLVAFYFLSRAGVPVGVPFFIWVGIFSVMIIAQFWAFTNDVYTPEEGKRLLALVTFGASAGAAIGPWTTGKLISAFGVDAMFLTAGALLLVSLALTRVVDARERERRLRHTPARPGAQEERIGGGSAFRLLAQNRYLLLIAFLVLFLNWVNTNGEYVLRRTVTEAAHAHATGAAADAFIGSFYGGFFSTVNVVGLLVQALLASRIIHFFGVRHAILILPLLALGGYALLAVFPFLAVVRFVKVAENATDYSLNSNVRNLLFLPTTRAEKYKAKQATDTIFWRLGDVLSAGLVLAGIHWLAFTTKSFAALNLVLAAAWLAIAFVIGRRFARLTASS</sequence>
<organism evidence="3 4">
    <name type="scientific">Eiseniibacteriota bacterium</name>
    <dbReference type="NCBI Taxonomy" id="2212470"/>
    <lineage>
        <taxon>Bacteria</taxon>
        <taxon>Candidatus Eiseniibacteriota</taxon>
    </lineage>
</organism>
<feature type="transmembrane region" description="Helical" evidence="2">
    <location>
        <begin position="272"/>
        <end position="291"/>
    </location>
</feature>
<dbReference type="Gene3D" id="1.20.1250.20">
    <property type="entry name" value="MFS general substrate transporter like domains"/>
    <property type="match status" value="1"/>
</dbReference>
<dbReference type="InterPro" id="IPR011701">
    <property type="entry name" value="MFS"/>
</dbReference>
<feature type="transmembrane region" description="Helical" evidence="2">
    <location>
        <begin position="471"/>
        <end position="492"/>
    </location>
</feature>
<dbReference type="InterPro" id="IPR036259">
    <property type="entry name" value="MFS_trans_sf"/>
</dbReference>
<evidence type="ECO:0000313" key="3">
    <source>
        <dbReference type="EMBL" id="TMQ49000.1"/>
    </source>
</evidence>
<feature type="transmembrane region" description="Helical" evidence="2">
    <location>
        <begin position="374"/>
        <end position="394"/>
    </location>
</feature>
<feature type="transmembrane region" description="Helical" evidence="2">
    <location>
        <begin position="328"/>
        <end position="344"/>
    </location>
</feature>
<gene>
    <name evidence="3" type="ORF">E6K71_06080</name>
</gene>
<name>A0A538SC85_UNCEI</name>
<evidence type="ECO:0000256" key="2">
    <source>
        <dbReference type="SAM" id="Phobius"/>
    </source>
</evidence>
<dbReference type="PANTHER" id="PTHR43596:SF1">
    <property type="entry name" value="ADP,ATP CARRIER PROTEIN"/>
    <property type="match status" value="1"/>
</dbReference>
<evidence type="ECO:0000313" key="4">
    <source>
        <dbReference type="Proteomes" id="UP000316292"/>
    </source>
</evidence>
<protein>
    <submittedName>
        <fullName evidence="3">MFS transporter</fullName>
    </submittedName>
</protein>
<feature type="transmembrane region" description="Helical" evidence="2">
    <location>
        <begin position="498"/>
        <end position="517"/>
    </location>
</feature>
<feature type="transmembrane region" description="Helical" evidence="2">
    <location>
        <begin position="406"/>
        <end position="430"/>
    </location>
</feature>
<dbReference type="GO" id="GO:0022857">
    <property type="term" value="F:transmembrane transporter activity"/>
    <property type="evidence" value="ECO:0007669"/>
    <property type="project" value="InterPro"/>
</dbReference>
<dbReference type="SUPFAM" id="SSF103473">
    <property type="entry name" value="MFS general substrate transporter"/>
    <property type="match status" value="1"/>
</dbReference>
<keyword evidence="2" id="KW-0472">Membrane</keyword>
<evidence type="ECO:0000256" key="1">
    <source>
        <dbReference type="SAM" id="MobiDB-lite"/>
    </source>
</evidence>
<keyword evidence="2" id="KW-1133">Transmembrane helix</keyword>
<dbReference type="EMBL" id="VBOR01000062">
    <property type="protein sequence ID" value="TMQ49000.1"/>
    <property type="molecule type" value="Genomic_DNA"/>
</dbReference>
<keyword evidence="2" id="KW-0812">Transmembrane</keyword>
<feature type="transmembrane region" description="Helical" evidence="2">
    <location>
        <begin position="242"/>
        <end position="260"/>
    </location>
</feature>
<dbReference type="Pfam" id="PF07690">
    <property type="entry name" value="MFS_1"/>
    <property type="match status" value="1"/>
</dbReference>
<feature type="transmembrane region" description="Helical" evidence="2">
    <location>
        <begin position="155"/>
        <end position="175"/>
    </location>
</feature>
<feature type="transmembrane region" description="Helical" evidence="2">
    <location>
        <begin position="182"/>
        <end position="199"/>
    </location>
</feature>
<proteinExistence type="predicted"/>
<reference evidence="3 4" key="1">
    <citation type="journal article" date="2019" name="Nat. Microbiol.">
        <title>Mediterranean grassland soil C-N compound turnover is dependent on rainfall and depth, and is mediated by genomically divergent microorganisms.</title>
        <authorList>
            <person name="Diamond S."/>
            <person name="Andeer P.F."/>
            <person name="Li Z."/>
            <person name="Crits-Christoph A."/>
            <person name="Burstein D."/>
            <person name="Anantharaman K."/>
            <person name="Lane K.R."/>
            <person name="Thomas B.C."/>
            <person name="Pan C."/>
            <person name="Northen T.R."/>
            <person name="Banfield J.F."/>
        </authorList>
    </citation>
    <scope>NUCLEOTIDE SEQUENCE [LARGE SCALE GENOMIC DNA]</scope>
    <source>
        <strain evidence="3">WS_1</strain>
    </source>
</reference>
<accession>A0A538SC85</accession>
<comment type="caution">
    <text evidence="3">The sequence shown here is derived from an EMBL/GenBank/DDBJ whole genome shotgun (WGS) entry which is preliminary data.</text>
</comment>